<keyword evidence="2" id="KW-1185">Reference proteome</keyword>
<proteinExistence type="predicted"/>
<dbReference type="AlphaFoldDB" id="A0A834VYD2"/>
<dbReference type="EMBL" id="JAAIUW010000013">
    <property type="protein sequence ID" value="KAF7801892.1"/>
    <property type="molecule type" value="Genomic_DNA"/>
</dbReference>
<gene>
    <name evidence="1" type="ORF">G2W53_041003</name>
</gene>
<evidence type="ECO:0000313" key="2">
    <source>
        <dbReference type="Proteomes" id="UP000634136"/>
    </source>
</evidence>
<name>A0A834VYD2_9FABA</name>
<dbReference type="Proteomes" id="UP000634136">
    <property type="component" value="Unassembled WGS sequence"/>
</dbReference>
<reference evidence="1" key="1">
    <citation type="submission" date="2020-09" db="EMBL/GenBank/DDBJ databases">
        <title>Genome-Enabled Discovery of Anthraquinone Biosynthesis in Senna tora.</title>
        <authorList>
            <person name="Kang S.-H."/>
            <person name="Pandey R.P."/>
            <person name="Lee C.-M."/>
            <person name="Sim J.-S."/>
            <person name="Jeong J.-T."/>
            <person name="Choi B.-S."/>
            <person name="Jung M."/>
            <person name="Ginzburg D."/>
            <person name="Zhao K."/>
            <person name="Won S.Y."/>
            <person name="Oh T.-J."/>
            <person name="Yu Y."/>
            <person name="Kim N.-H."/>
            <person name="Lee O.R."/>
            <person name="Lee T.-H."/>
            <person name="Bashyal P."/>
            <person name="Kim T.-S."/>
            <person name="Lee W.-H."/>
            <person name="Kawkins C."/>
            <person name="Kim C.-K."/>
            <person name="Kim J.S."/>
            <person name="Ahn B.O."/>
            <person name="Rhee S.Y."/>
            <person name="Sohng J.K."/>
        </authorList>
    </citation>
    <scope>NUCLEOTIDE SEQUENCE</scope>
    <source>
        <tissue evidence="1">Leaf</tissue>
    </source>
</reference>
<evidence type="ECO:0000313" key="1">
    <source>
        <dbReference type="EMBL" id="KAF7801892.1"/>
    </source>
</evidence>
<comment type="caution">
    <text evidence="1">The sequence shown here is derived from an EMBL/GenBank/DDBJ whole genome shotgun (WGS) entry which is preliminary data.</text>
</comment>
<protein>
    <submittedName>
        <fullName evidence="1">Uncharacterized protein</fullName>
    </submittedName>
</protein>
<organism evidence="1 2">
    <name type="scientific">Senna tora</name>
    <dbReference type="NCBI Taxonomy" id="362788"/>
    <lineage>
        <taxon>Eukaryota</taxon>
        <taxon>Viridiplantae</taxon>
        <taxon>Streptophyta</taxon>
        <taxon>Embryophyta</taxon>
        <taxon>Tracheophyta</taxon>
        <taxon>Spermatophyta</taxon>
        <taxon>Magnoliopsida</taxon>
        <taxon>eudicotyledons</taxon>
        <taxon>Gunneridae</taxon>
        <taxon>Pentapetalae</taxon>
        <taxon>rosids</taxon>
        <taxon>fabids</taxon>
        <taxon>Fabales</taxon>
        <taxon>Fabaceae</taxon>
        <taxon>Caesalpinioideae</taxon>
        <taxon>Cassia clade</taxon>
        <taxon>Senna</taxon>
    </lineage>
</organism>
<accession>A0A834VYD2</accession>
<sequence length="154" mass="17110">MVSGPGANGLWILQATGVTDVTSFSFLIKKGYILFVEQCRLGRKVIALYTWGTCKGSHVATNGKVTRGQEDFLPKIPSDTQIGKCHGRPNPSFAFYTRPRKKKEEEFWVTIEPLNANGMGLGESESNDECLKIFVWESEDNDGRGDNDDCLKDS</sequence>